<dbReference type="PANTHER" id="PTHR48043:SF145">
    <property type="entry name" value="FI06409P-RELATED"/>
    <property type="match status" value="1"/>
</dbReference>
<comment type="caution">
    <text evidence="4">The sequence shown here is derived from an EMBL/GenBank/DDBJ whole genome shotgun (WGS) entry which is preliminary data.</text>
</comment>
<keyword evidence="3" id="KW-0808">Transferase</keyword>
<dbReference type="GO" id="GO:0008194">
    <property type="term" value="F:UDP-glycosyltransferase activity"/>
    <property type="evidence" value="ECO:0007669"/>
    <property type="project" value="InterPro"/>
</dbReference>
<evidence type="ECO:0000256" key="1">
    <source>
        <dbReference type="ARBA" id="ARBA00009995"/>
    </source>
</evidence>
<evidence type="ECO:0000313" key="4">
    <source>
        <dbReference type="EMBL" id="KAJ6219838.1"/>
    </source>
</evidence>
<reference evidence="4" key="1">
    <citation type="submission" date="2022-12" db="EMBL/GenBank/DDBJ databases">
        <title>Genome assemblies of Blomia tropicalis.</title>
        <authorList>
            <person name="Cui Y."/>
        </authorList>
    </citation>
    <scope>NUCLEOTIDE SEQUENCE</scope>
    <source>
        <tissue evidence="4">Adult mites</tissue>
    </source>
</reference>
<dbReference type="SUPFAM" id="SSF53756">
    <property type="entry name" value="UDP-Glycosyltransferase/glycogen phosphorylase"/>
    <property type="match status" value="1"/>
</dbReference>
<keyword evidence="5" id="KW-1185">Reference proteome</keyword>
<gene>
    <name evidence="4" type="ORF">RDWZM_005650</name>
</gene>
<dbReference type="EMBL" id="JAPWDV010000002">
    <property type="protein sequence ID" value="KAJ6219838.1"/>
    <property type="molecule type" value="Genomic_DNA"/>
</dbReference>
<evidence type="ECO:0000256" key="2">
    <source>
        <dbReference type="ARBA" id="ARBA00022676"/>
    </source>
</evidence>
<evidence type="ECO:0000313" key="5">
    <source>
        <dbReference type="Proteomes" id="UP001142055"/>
    </source>
</evidence>
<evidence type="ECO:0000256" key="3">
    <source>
        <dbReference type="ARBA" id="ARBA00022679"/>
    </source>
</evidence>
<dbReference type="InterPro" id="IPR002213">
    <property type="entry name" value="UDP_glucos_trans"/>
</dbReference>
<dbReference type="OMA" id="LPANCWG"/>
<organism evidence="4 5">
    <name type="scientific">Blomia tropicalis</name>
    <name type="common">Mite</name>
    <dbReference type="NCBI Taxonomy" id="40697"/>
    <lineage>
        <taxon>Eukaryota</taxon>
        <taxon>Metazoa</taxon>
        <taxon>Ecdysozoa</taxon>
        <taxon>Arthropoda</taxon>
        <taxon>Chelicerata</taxon>
        <taxon>Arachnida</taxon>
        <taxon>Acari</taxon>
        <taxon>Acariformes</taxon>
        <taxon>Sarcoptiformes</taxon>
        <taxon>Astigmata</taxon>
        <taxon>Glycyphagoidea</taxon>
        <taxon>Echimyopodidae</taxon>
        <taxon>Blomia</taxon>
    </lineage>
</organism>
<dbReference type="AlphaFoldDB" id="A0A9Q0M762"/>
<comment type="similarity">
    <text evidence="1">Belongs to the UDP-glycosyltransferase family.</text>
</comment>
<protein>
    <recommendedName>
        <fullName evidence="6">Glucuronosyltransferase</fullName>
    </recommendedName>
</protein>
<dbReference type="InterPro" id="IPR050271">
    <property type="entry name" value="UDP-glycosyltransferase"/>
</dbReference>
<keyword evidence="2" id="KW-0328">Glycosyltransferase</keyword>
<dbReference type="PANTHER" id="PTHR48043">
    <property type="entry name" value="EG:EG0003.4 PROTEIN-RELATED"/>
    <property type="match status" value="1"/>
</dbReference>
<proteinExistence type="inferred from homology"/>
<dbReference type="Proteomes" id="UP001142055">
    <property type="component" value="Chromosome 2"/>
</dbReference>
<name>A0A9Q0M762_BLOTA</name>
<accession>A0A9Q0M762</accession>
<evidence type="ECO:0008006" key="6">
    <source>
        <dbReference type="Google" id="ProtNLM"/>
    </source>
</evidence>
<dbReference type="Gene3D" id="3.40.50.2000">
    <property type="entry name" value="Glycogen Phosphorylase B"/>
    <property type="match status" value="1"/>
</dbReference>
<dbReference type="Pfam" id="PF00201">
    <property type="entry name" value="UDPGT"/>
    <property type="match status" value="1"/>
</dbReference>
<sequence>MGCINLELMEKIIDILGKTSHKYIISKGPRAEEYKPLPANCWGDAHLPQMNILPMVDLVITHGGNNTVTESFTLGKPMIIMPLMGDQFDNAQRLHDKGFGIRMDPFNFTEQELIDSINKLINDHSLKGTIEPNF</sequence>